<dbReference type="SUPFAM" id="SSF52743">
    <property type="entry name" value="Subtilisin-like"/>
    <property type="match status" value="1"/>
</dbReference>
<feature type="active site" description="Charge relay system" evidence="5">
    <location>
        <position position="474"/>
    </location>
</feature>
<sequence>MNHGQTDEEKLARAKQFGAKGLAKENKQEWEEAATCFMQAVLLYERIRGEDDEKVIVLRDHWALNLHKAKLYEQAISCNKESLKRRLKSGVKPDDWALLENRRHLARNYDRSGQFRNAIVEYRAILTSQNCTVTRREGKNTGIDELCEDAIQCLDLSLEYAQQRGMSGEAKTYLQRDLTLCDRVWRNVKAIVKESRAEVAAFPELQSKLAFASKELGQMKRSVDYLKGDTVSLGQREPNRANNGGNKQWKGKKKEESSPTQSPSSSENRVIITAPSEVKSGDGKSDVESKAPSLNQKRVTNGATPVQSQKEQKKLAPPTLNVDPAPRVRSRSQPPAPDKGVGRRRSVNMRVEPKKTQTDSSKASKDLSLPSGCDTSAPLSFTKDLGMLFGASRENQTDKWFLKLEATVHTFLNRHQQSERRNKIKIAVLDTGVAIESASKMKVAQKLKNKIIDTKGNGKKLANGLDPNVDNNGHGTDCFCLLMRVCPYAVIYPYRIVSEDINEADGINPEYVKEALDHAINTRKVDIVSMSFGWQYNSHEGLRNIITESKNVLLFAATSNDGRDIKYPASDDHVIGIDAAHHNANPSRDNPSSADTHLERFSALGVDILSVVQDERRRGTSFATPVAAATAGLLLEFAKQPPLCFAPEVQACLKTKTDMLKVIRALFVFQKQGFKFIDITKLSEFNGEDDAGRQGAWYLPSSQRYRAAMKVLEVLRGYHGPEFGKAVEENCEKCWQERIAAAASKADGHGE</sequence>
<dbReference type="PANTHER" id="PTHR43399">
    <property type="entry name" value="SUBTILISIN-RELATED"/>
    <property type="match status" value="1"/>
</dbReference>
<organism evidence="8 9">
    <name type="scientific">Westerdykella ornata</name>
    <dbReference type="NCBI Taxonomy" id="318751"/>
    <lineage>
        <taxon>Eukaryota</taxon>
        <taxon>Fungi</taxon>
        <taxon>Dikarya</taxon>
        <taxon>Ascomycota</taxon>
        <taxon>Pezizomycotina</taxon>
        <taxon>Dothideomycetes</taxon>
        <taxon>Pleosporomycetidae</taxon>
        <taxon>Pleosporales</taxon>
        <taxon>Sporormiaceae</taxon>
        <taxon>Westerdykella</taxon>
    </lineage>
</organism>
<keyword evidence="3 5" id="KW-0378">Hydrolase</keyword>
<dbReference type="Proteomes" id="UP000800097">
    <property type="component" value="Unassembled WGS sequence"/>
</dbReference>
<feature type="region of interest" description="Disordered" evidence="6">
    <location>
        <begin position="230"/>
        <end position="371"/>
    </location>
</feature>
<dbReference type="InterPro" id="IPR023828">
    <property type="entry name" value="Peptidase_S8_Ser-AS"/>
</dbReference>
<dbReference type="InterPro" id="IPR011990">
    <property type="entry name" value="TPR-like_helical_dom_sf"/>
</dbReference>
<dbReference type="GeneID" id="54553208"/>
<feature type="active site" description="Charge relay system" evidence="5">
    <location>
        <position position="621"/>
    </location>
</feature>
<dbReference type="RefSeq" id="XP_033649139.1">
    <property type="nucleotide sequence ID" value="XM_033800033.1"/>
</dbReference>
<evidence type="ECO:0000256" key="2">
    <source>
        <dbReference type="ARBA" id="ARBA00022670"/>
    </source>
</evidence>
<dbReference type="PROSITE" id="PS51892">
    <property type="entry name" value="SUBTILASE"/>
    <property type="match status" value="1"/>
</dbReference>
<keyword evidence="2 5" id="KW-0645">Protease</keyword>
<dbReference type="SUPFAM" id="SSF48452">
    <property type="entry name" value="TPR-like"/>
    <property type="match status" value="1"/>
</dbReference>
<dbReference type="InterPro" id="IPR015500">
    <property type="entry name" value="Peptidase_S8_subtilisin-rel"/>
</dbReference>
<protein>
    <submittedName>
        <fullName evidence="8">Subtilisin-like protein</fullName>
    </submittedName>
</protein>
<dbReference type="Gene3D" id="1.25.40.10">
    <property type="entry name" value="Tetratricopeptide repeat domain"/>
    <property type="match status" value="1"/>
</dbReference>
<evidence type="ECO:0000256" key="5">
    <source>
        <dbReference type="PROSITE-ProRule" id="PRU01240"/>
    </source>
</evidence>
<dbReference type="CDD" id="cd00306">
    <property type="entry name" value="Peptidases_S8_S53"/>
    <property type="match status" value="1"/>
</dbReference>
<evidence type="ECO:0000256" key="1">
    <source>
        <dbReference type="ARBA" id="ARBA00011073"/>
    </source>
</evidence>
<feature type="compositionally biased region" description="Low complexity" evidence="6">
    <location>
        <begin position="258"/>
        <end position="267"/>
    </location>
</feature>
<name>A0A6A6J4U4_WESOR</name>
<dbReference type="GO" id="GO:0006508">
    <property type="term" value="P:proteolysis"/>
    <property type="evidence" value="ECO:0007669"/>
    <property type="project" value="UniProtKB-KW"/>
</dbReference>
<evidence type="ECO:0000313" key="8">
    <source>
        <dbReference type="EMBL" id="KAF2271600.1"/>
    </source>
</evidence>
<dbReference type="InterPro" id="IPR051048">
    <property type="entry name" value="Peptidase_S8/S53_subtilisin"/>
</dbReference>
<dbReference type="InterPro" id="IPR036852">
    <property type="entry name" value="Peptidase_S8/S53_dom_sf"/>
</dbReference>
<keyword evidence="9" id="KW-1185">Reference proteome</keyword>
<gene>
    <name evidence="8" type="ORF">EI97DRAFT_446502</name>
</gene>
<evidence type="ECO:0000256" key="3">
    <source>
        <dbReference type="ARBA" id="ARBA00022801"/>
    </source>
</evidence>
<evidence type="ECO:0000256" key="4">
    <source>
        <dbReference type="ARBA" id="ARBA00022825"/>
    </source>
</evidence>
<dbReference type="Gene3D" id="3.40.50.200">
    <property type="entry name" value="Peptidase S8/S53 domain"/>
    <property type="match status" value="1"/>
</dbReference>
<dbReference type="OrthoDB" id="206201at2759"/>
<evidence type="ECO:0000256" key="6">
    <source>
        <dbReference type="SAM" id="MobiDB-lite"/>
    </source>
</evidence>
<feature type="compositionally biased region" description="Basic and acidic residues" evidence="6">
    <location>
        <begin position="351"/>
        <end position="365"/>
    </location>
</feature>
<accession>A0A6A6J4U4</accession>
<feature type="domain" description="Peptidase S8/S53" evidence="7">
    <location>
        <begin position="422"/>
        <end position="657"/>
    </location>
</feature>
<dbReference type="Pfam" id="PF00082">
    <property type="entry name" value="Peptidase_S8"/>
    <property type="match status" value="1"/>
</dbReference>
<evidence type="ECO:0000313" key="9">
    <source>
        <dbReference type="Proteomes" id="UP000800097"/>
    </source>
</evidence>
<feature type="active site" description="Charge relay system" evidence="5">
    <location>
        <position position="430"/>
    </location>
</feature>
<evidence type="ECO:0000259" key="7">
    <source>
        <dbReference type="Pfam" id="PF00082"/>
    </source>
</evidence>
<feature type="compositionally biased region" description="Polar residues" evidence="6">
    <location>
        <begin position="292"/>
        <end position="309"/>
    </location>
</feature>
<dbReference type="AlphaFoldDB" id="A0A6A6J4U4"/>
<comment type="similarity">
    <text evidence="1 5">Belongs to the peptidase S8 family.</text>
</comment>
<dbReference type="EMBL" id="ML986537">
    <property type="protein sequence ID" value="KAF2271600.1"/>
    <property type="molecule type" value="Genomic_DNA"/>
</dbReference>
<feature type="compositionally biased region" description="Basic and acidic residues" evidence="6">
    <location>
        <begin position="279"/>
        <end position="289"/>
    </location>
</feature>
<proteinExistence type="inferred from homology"/>
<dbReference type="PANTHER" id="PTHR43399:SF4">
    <property type="entry name" value="CELL WALL-ASSOCIATED PROTEASE"/>
    <property type="match status" value="1"/>
</dbReference>
<dbReference type="InterPro" id="IPR000209">
    <property type="entry name" value="Peptidase_S8/S53_dom"/>
</dbReference>
<reference evidence="8" key="1">
    <citation type="journal article" date="2020" name="Stud. Mycol.">
        <title>101 Dothideomycetes genomes: a test case for predicting lifestyles and emergence of pathogens.</title>
        <authorList>
            <person name="Haridas S."/>
            <person name="Albert R."/>
            <person name="Binder M."/>
            <person name="Bloem J."/>
            <person name="Labutti K."/>
            <person name="Salamov A."/>
            <person name="Andreopoulos B."/>
            <person name="Baker S."/>
            <person name="Barry K."/>
            <person name="Bills G."/>
            <person name="Bluhm B."/>
            <person name="Cannon C."/>
            <person name="Castanera R."/>
            <person name="Culley D."/>
            <person name="Daum C."/>
            <person name="Ezra D."/>
            <person name="Gonzalez J."/>
            <person name="Henrissat B."/>
            <person name="Kuo A."/>
            <person name="Liang C."/>
            <person name="Lipzen A."/>
            <person name="Lutzoni F."/>
            <person name="Magnuson J."/>
            <person name="Mondo S."/>
            <person name="Nolan M."/>
            <person name="Ohm R."/>
            <person name="Pangilinan J."/>
            <person name="Park H.-J."/>
            <person name="Ramirez L."/>
            <person name="Alfaro M."/>
            <person name="Sun H."/>
            <person name="Tritt A."/>
            <person name="Yoshinaga Y."/>
            <person name="Zwiers L.-H."/>
            <person name="Turgeon B."/>
            <person name="Goodwin S."/>
            <person name="Spatafora J."/>
            <person name="Crous P."/>
            <person name="Grigoriev I."/>
        </authorList>
    </citation>
    <scope>NUCLEOTIDE SEQUENCE</scope>
    <source>
        <strain evidence="8">CBS 379.55</strain>
    </source>
</reference>
<dbReference type="PROSITE" id="PS00138">
    <property type="entry name" value="SUBTILASE_SER"/>
    <property type="match status" value="1"/>
</dbReference>
<dbReference type="PRINTS" id="PR00723">
    <property type="entry name" value="SUBTILISIN"/>
</dbReference>
<keyword evidence="4 5" id="KW-0720">Serine protease</keyword>
<dbReference type="GO" id="GO:0004252">
    <property type="term" value="F:serine-type endopeptidase activity"/>
    <property type="evidence" value="ECO:0007669"/>
    <property type="project" value="UniProtKB-UniRule"/>
</dbReference>